<dbReference type="STRING" id="1203610.HMPREF1536_01610"/>
<gene>
    <name evidence="4" type="ORF">HMPREF1536_01610</name>
</gene>
<dbReference type="PATRIC" id="fig|1203610.3.peg.1650"/>
<dbReference type="PANTHER" id="PTHR34985:SF1">
    <property type="entry name" value="SLR0554 PROTEIN"/>
    <property type="match status" value="1"/>
</dbReference>
<dbReference type="InterPro" id="IPR024450">
    <property type="entry name" value="DUF3874"/>
</dbReference>
<feature type="domain" description="BT4734-like N-terminal" evidence="2">
    <location>
        <begin position="54"/>
        <end position="183"/>
    </location>
</feature>
<dbReference type="RefSeq" id="WP_028726503.1">
    <property type="nucleotide sequence ID" value="NZ_AUAE01000009.1"/>
</dbReference>
<name>A0A0F5JLQ0_9BACT</name>
<dbReference type="InterPro" id="IPR014907">
    <property type="entry name" value="BT4734-like_N"/>
</dbReference>
<dbReference type="Pfam" id="PF12990">
    <property type="entry name" value="DUF3874"/>
    <property type="match status" value="1"/>
</dbReference>
<dbReference type="EMBL" id="AQHW01000009">
    <property type="protein sequence ID" value="KKB58731.1"/>
    <property type="molecule type" value="Genomic_DNA"/>
</dbReference>
<proteinExistence type="predicted"/>
<dbReference type="InterPro" id="IPR027417">
    <property type="entry name" value="P-loop_NTPase"/>
</dbReference>
<dbReference type="Proteomes" id="UP000033035">
    <property type="component" value="Unassembled WGS sequence"/>
</dbReference>
<dbReference type="Gene3D" id="3.40.50.300">
    <property type="entry name" value="P-loop containing nucleotide triphosphate hydrolases"/>
    <property type="match status" value="1"/>
</dbReference>
<sequence>MEATIYNSTNKKMKKIALATLLEEMRTAQKQIPVTAFREMLDYCMPESRPAEVEKLPVTVFSGVYSRSSGSPVLKRYTGIILVEINRLANRSEAEKIRGKAAEILQTLAAFVGSSGRSVKILTHFTLPDGSLPDEERQIRLFHAHAYRRAVIFYGEQLQQPVTPTSASPSKGVRYTFDPGLYYNPDAIAIRMPQPQQEPDEIQAENRTKEKKEPLLHLMPGYERYQVIARLYNVALKKTLATTPVPQAEADKQAFLVNLAEHCFRNEVPEEDAVRWTLLHTGFRKFEPELRETIHTCYLVEKNFGGKPELSSGQVLMAQLDDFMSRRYEFRRNKLRGDMEYREQCSFCFRFRPVTDEVINTISIEAQKEGIELWDRDVKRFIFSTATPSYDPLDTYLGNLPAWDGKDRIRSLADSLLVENGMWRDRFYIWFLGVVAQWRQMDRMHANSVVPLIVGPQGCGKSTWCRSLLPPELREYYAESLDFSSRREAEMALGRFALINLDEFDSISSRQQAFLKHLLQKPEVKIRQPYGQSIHSRQRYGSFMATCNNLDLLADPTGSRRFLCIELNGQIDNSRTICYEQLYAQALDALKRGERYWFTHEEEVAIMQDNRRFQQCPAEEQLLLQYYRKAESGEEGLWLSATEMLLDMQKRSGVHLSRTNMNTFARVLIKNEIAKRHTMRGNLWHVIKV</sequence>
<dbReference type="InterPro" id="IPR007936">
    <property type="entry name" value="VapE-like_dom"/>
</dbReference>
<organism evidence="4 5">
    <name type="scientific">Parabacteroides gordonii MS-1 = DSM 23371</name>
    <dbReference type="NCBI Taxonomy" id="1203610"/>
    <lineage>
        <taxon>Bacteria</taxon>
        <taxon>Pseudomonadati</taxon>
        <taxon>Bacteroidota</taxon>
        <taxon>Bacteroidia</taxon>
        <taxon>Bacteroidales</taxon>
        <taxon>Tannerellaceae</taxon>
        <taxon>Parabacteroides</taxon>
    </lineage>
</organism>
<reference evidence="4 5" key="1">
    <citation type="submission" date="2013-04" db="EMBL/GenBank/DDBJ databases">
        <title>The Genome Sequence of Parabacteroides gordonii DSM 23371.</title>
        <authorList>
            <consortium name="The Broad Institute Genomics Platform"/>
            <person name="Earl A."/>
            <person name="Ward D."/>
            <person name="Feldgarden M."/>
            <person name="Gevers D."/>
            <person name="Martens E."/>
            <person name="Sakamoto M."/>
            <person name="Benno Y."/>
            <person name="Suzuki N."/>
            <person name="Matsunaga N."/>
            <person name="Koshihara K."/>
            <person name="Seki M."/>
            <person name="Komiya H."/>
            <person name="Walker B."/>
            <person name="Young S."/>
            <person name="Zeng Q."/>
            <person name="Gargeya S."/>
            <person name="Fitzgerald M."/>
            <person name="Haas B."/>
            <person name="Abouelleil A."/>
            <person name="Allen A.W."/>
            <person name="Alvarado L."/>
            <person name="Arachchi H.M."/>
            <person name="Berlin A.M."/>
            <person name="Chapman S.B."/>
            <person name="Gainer-Dewar J."/>
            <person name="Goldberg J."/>
            <person name="Griggs A."/>
            <person name="Gujja S."/>
            <person name="Hansen M."/>
            <person name="Howarth C."/>
            <person name="Imamovic A."/>
            <person name="Ireland A."/>
            <person name="Larimer J."/>
            <person name="McCowan C."/>
            <person name="Murphy C."/>
            <person name="Pearson M."/>
            <person name="Poon T.W."/>
            <person name="Priest M."/>
            <person name="Roberts A."/>
            <person name="Saif S."/>
            <person name="Shea T."/>
            <person name="Sisk P."/>
            <person name="Sykes S."/>
            <person name="Wortman J."/>
            <person name="Nusbaum C."/>
            <person name="Birren B."/>
        </authorList>
    </citation>
    <scope>NUCLEOTIDE SEQUENCE [LARGE SCALE GENOMIC DNA]</scope>
    <source>
        <strain evidence="4 5">MS-1</strain>
    </source>
</reference>
<protein>
    <submittedName>
        <fullName evidence="4">Uncharacterized protein</fullName>
    </submittedName>
</protein>
<keyword evidence="5" id="KW-1185">Reference proteome</keyword>
<dbReference type="AlphaFoldDB" id="A0A0F5JLQ0"/>
<dbReference type="PANTHER" id="PTHR34985">
    <property type="entry name" value="SLR0554 PROTEIN"/>
    <property type="match status" value="1"/>
</dbReference>
<dbReference type="Pfam" id="PF05272">
    <property type="entry name" value="VapE-like_dom"/>
    <property type="match status" value="1"/>
</dbReference>
<evidence type="ECO:0000313" key="5">
    <source>
        <dbReference type="Proteomes" id="UP000033035"/>
    </source>
</evidence>
<dbReference type="HOGENOM" id="CLU_024375_3_0_10"/>
<dbReference type="Pfam" id="PF08800">
    <property type="entry name" value="BT4734-like_N"/>
    <property type="match status" value="1"/>
</dbReference>
<feature type="domain" description="Virulence-associated protein E-like" evidence="1">
    <location>
        <begin position="402"/>
        <end position="614"/>
    </location>
</feature>
<evidence type="ECO:0000259" key="1">
    <source>
        <dbReference type="Pfam" id="PF05272"/>
    </source>
</evidence>
<evidence type="ECO:0000259" key="2">
    <source>
        <dbReference type="Pfam" id="PF08800"/>
    </source>
</evidence>
<dbReference type="SUPFAM" id="SSF52540">
    <property type="entry name" value="P-loop containing nucleoside triphosphate hydrolases"/>
    <property type="match status" value="1"/>
</dbReference>
<accession>A0A0F5JLQ0</accession>
<evidence type="ECO:0000313" key="4">
    <source>
        <dbReference type="EMBL" id="KKB58731.1"/>
    </source>
</evidence>
<feature type="domain" description="DUF3874" evidence="3">
    <location>
        <begin position="616"/>
        <end position="686"/>
    </location>
</feature>
<comment type="caution">
    <text evidence="4">The sequence shown here is derived from an EMBL/GenBank/DDBJ whole genome shotgun (WGS) entry which is preliminary data.</text>
</comment>
<evidence type="ECO:0000259" key="3">
    <source>
        <dbReference type="Pfam" id="PF12990"/>
    </source>
</evidence>